<feature type="domain" description="Glycosyl hydrolase family 32 C-terminal" evidence="11">
    <location>
        <begin position="370"/>
        <end position="470"/>
    </location>
</feature>
<dbReference type="SMART" id="SM00640">
    <property type="entry name" value="Glyco_32"/>
    <property type="match status" value="1"/>
</dbReference>
<feature type="domain" description="Glycosyl hydrolase family 32 N-terminal" evidence="10">
    <location>
        <begin position="51"/>
        <end position="354"/>
    </location>
</feature>
<dbReference type="Gene3D" id="2.115.10.20">
    <property type="entry name" value="Glycosyl hydrolase domain, family 43"/>
    <property type="match status" value="1"/>
</dbReference>
<comment type="catalytic activity">
    <reaction evidence="8">
        <text>Hydrolysis of terminal non-reducing beta-D-fructofuranoside residues in beta-D-fructofuranosides.</text>
        <dbReference type="EC" id="3.2.1.26"/>
    </reaction>
</comment>
<evidence type="ECO:0000256" key="9">
    <source>
        <dbReference type="RuleBase" id="RU365015"/>
    </source>
</evidence>
<dbReference type="STRING" id="1423788.FC78_GL002609"/>
<comment type="pathway">
    <text evidence="1 9">Glycan biosynthesis; sucrose metabolism.</text>
</comment>
<dbReference type="InterPro" id="IPR006232">
    <property type="entry name" value="Suc6P_hydrolase"/>
</dbReference>
<dbReference type="NCBIfam" id="TIGR01322">
    <property type="entry name" value="scrB_fam"/>
    <property type="match status" value="1"/>
</dbReference>
<evidence type="ECO:0000313" key="12">
    <source>
        <dbReference type="EMBL" id="KRK82598.1"/>
    </source>
</evidence>
<evidence type="ECO:0000256" key="4">
    <source>
        <dbReference type="ARBA" id="ARBA00019623"/>
    </source>
</evidence>
<organism evidence="12 13">
    <name type="scientific">Companilactobacillus bobalius DSM 19674</name>
    <dbReference type="NCBI Taxonomy" id="1423788"/>
    <lineage>
        <taxon>Bacteria</taxon>
        <taxon>Bacillati</taxon>
        <taxon>Bacillota</taxon>
        <taxon>Bacilli</taxon>
        <taxon>Lactobacillales</taxon>
        <taxon>Lactobacillaceae</taxon>
        <taxon>Companilactobacillus</taxon>
        <taxon>Companilactobacillus bobalius</taxon>
    </lineage>
</organism>
<dbReference type="Gene3D" id="2.60.120.560">
    <property type="entry name" value="Exo-inulinase, domain 1"/>
    <property type="match status" value="1"/>
</dbReference>
<dbReference type="Proteomes" id="UP000051515">
    <property type="component" value="Unassembled WGS sequence"/>
</dbReference>
<reference evidence="12 13" key="1">
    <citation type="journal article" date="2015" name="Genome Announc.">
        <title>Expanding the biotechnology potential of lactobacilli through comparative genomics of 213 strains and associated genera.</title>
        <authorList>
            <person name="Sun Z."/>
            <person name="Harris H.M."/>
            <person name="McCann A."/>
            <person name="Guo C."/>
            <person name="Argimon S."/>
            <person name="Zhang W."/>
            <person name="Yang X."/>
            <person name="Jeffery I.B."/>
            <person name="Cooney J.C."/>
            <person name="Kagawa T.F."/>
            <person name="Liu W."/>
            <person name="Song Y."/>
            <person name="Salvetti E."/>
            <person name="Wrobel A."/>
            <person name="Rasinkangas P."/>
            <person name="Parkhill J."/>
            <person name="Rea M.C."/>
            <person name="O'Sullivan O."/>
            <person name="Ritari J."/>
            <person name="Douillard F.P."/>
            <person name="Paul Ross R."/>
            <person name="Yang R."/>
            <person name="Briner A.E."/>
            <person name="Felis G.E."/>
            <person name="de Vos W.M."/>
            <person name="Barrangou R."/>
            <person name="Klaenhammer T.R."/>
            <person name="Caufield P.W."/>
            <person name="Cui Y."/>
            <person name="Zhang H."/>
            <person name="O'Toole P.W."/>
        </authorList>
    </citation>
    <scope>NUCLEOTIDE SEQUENCE [LARGE SCALE GENOMIC DNA]</scope>
    <source>
        <strain evidence="12 13">DSM 19674</strain>
    </source>
</reference>
<dbReference type="EMBL" id="AZDY01000038">
    <property type="protein sequence ID" value="KRK82598.1"/>
    <property type="molecule type" value="Genomic_DNA"/>
</dbReference>
<proteinExistence type="inferred from homology"/>
<keyword evidence="9" id="KW-0963">Cytoplasm</keyword>
<evidence type="ECO:0000259" key="10">
    <source>
        <dbReference type="Pfam" id="PF00251"/>
    </source>
</evidence>
<dbReference type="GO" id="GO:0005985">
    <property type="term" value="P:sucrose metabolic process"/>
    <property type="evidence" value="ECO:0007669"/>
    <property type="project" value="UniProtKB-UniPathway"/>
</dbReference>
<dbReference type="InterPro" id="IPR051214">
    <property type="entry name" value="GH32_Enzymes"/>
</dbReference>
<keyword evidence="5 8" id="KW-0378">Hydrolase</keyword>
<dbReference type="CDD" id="cd18623">
    <property type="entry name" value="GH32_ScrB-like"/>
    <property type="match status" value="1"/>
</dbReference>
<dbReference type="InterPro" id="IPR001362">
    <property type="entry name" value="Glyco_hydro_32"/>
</dbReference>
<dbReference type="InterPro" id="IPR013320">
    <property type="entry name" value="ConA-like_dom_sf"/>
</dbReference>
<dbReference type="InterPro" id="IPR013148">
    <property type="entry name" value="Glyco_hydro_32_N"/>
</dbReference>
<accession>A0A0R1KGK2</accession>
<dbReference type="PROSITE" id="PS00609">
    <property type="entry name" value="GLYCOSYL_HYDROL_F32"/>
    <property type="match status" value="1"/>
</dbReference>
<dbReference type="UniPathway" id="UPA00238"/>
<dbReference type="SUPFAM" id="SSF49899">
    <property type="entry name" value="Concanavalin A-like lectins/glucanases"/>
    <property type="match status" value="1"/>
</dbReference>
<comment type="function">
    <text evidence="9">Enables the bacterium to metabolize sucrose as a sole carbon source.</text>
</comment>
<sequence length="490" mass="55633">MKPLSKKVWVKIMITKWTTALRYKPYQEWSDQELIDIEQKIAQSHWRLGYHIQPSTGLLNDPNGFSYFNNQWHLFYQSFPYGAVHGLKSWAHLTSNDLVHWQDHGPALLPGDAQDSHGAYSGSAIPVDDKLFMMYTGNVRDKNWVRHPKQDGAWMGKDNQIKKISTPLIENPKPGYTDHFRDPQIIKHENTYYCLIGGRRADDTGHVLVYQASEVTGPWSYKTELKFTDENCGYMIECPNLLFVDNRPVLMFCPQGIEQDVLQYSNVYPNAVVIGEDFDWGTFSFINPSAIENLDEGFDVYATHGFNAPDGRALTVSWIGLPDTTYPSDKEGWANCFSLIKELKIKDNHLYQIPVVENNQLVKETLNSKEITPQAKLSFKLGANLVGSITLKTELNEELQIILDTTNGKILVDRTNAGVPFATDFGTTRSTKVSAGKEIQADLYLDNTVFELYVNGGQKVITGRIFPQGKQFLVESENIEVKKVSLDKIY</sequence>
<evidence type="ECO:0000256" key="2">
    <source>
        <dbReference type="ARBA" id="ARBA00009902"/>
    </source>
</evidence>
<dbReference type="InterPro" id="IPR023296">
    <property type="entry name" value="Glyco_hydro_beta-prop_sf"/>
</dbReference>
<keyword evidence="9" id="KW-0119">Carbohydrate metabolism</keyword>
<evidence type="ECO:0000256" key="8">
    <source>
        <dbReference type="RuleBase" id="RU362110"/>
    </source>
</evidence>
<dbReference type="AlphaFoldDB" id="A0A0R1KGK2"/>
<dbReference type="EC" id="3.2.1.26" evidence="3 8"/>
<gene>
    <name evidence="12" type="ORF">FC78_GL002609</name>
</gene>
<name>A0A0R1KGK2_9LACO</name>
<dbReference type="InterPro" id="IPR018053">
    <property type="entry name" value="Glyco_hydro_32_AS"/>
</dbReference>
<keyword evidence="13" id="KW-1185">Reference proteome</keyword>
<dbReference type="GO" id="GO:0005737">
    <property type="term" value="C:cytoplasm"/>
    <property type="evidence" value="ECO:0007669"/>
    <property type="project" value="UniProtKB-SubCell"/>
</dbReference>
<evidence type="ECO:0000256" key="7">
    <source>
        <dbReference type="ARBA" id="ARBA00033367"/>
    </source>
</evidence>
<dbReference type="PANTHER" id="PTHR43101">
    <property type="entry name" value="BETA-FRUCTOSIDASE"/>
    <property type="match status" value="1"/>
</dbReference>
<keyword evidence="6 8" id="KW-0326">Glycosidase</keyword>
<evidence type="ECO:0000256" key="6">
    <source>
        <dbReference type="ARBA" id="ARBA00023295"/>
    </source>
</evidence>
<comment type="caution">
    <text evidence="12">The sequence shown here is derived from an EMBL/GenBank/DDBJ whole genome shotgun (WGS) entry which is preliminary data.</text>
</comment>
<dbReference type="PANTHER" id="PTHR43101:SF1">
    <property type="entry name" value="BETA-FRUCTOSIDASE"/>
    <property type="match status" value="1"/>
</dbReference>
<comment type="subcellular location">
    <subcellularLocation>
        <location evidence="9">Cytoplasm</location>
    </subcellularLocation>
</comment>
<dbReference type="PATRIC" id="fig|1423788.3.peg.2680"/>
<dbReference type="SUPFAM" id="SSF75005">
    <property type="entry name" value="Arabinanase/levansucrase/invertase"/>
    <property type="match status" value="1"/>
</dbReference>
<evidence type="ECO:0000256" key="5">
    <source>
        <dbReference type="ARBA" id="ARBA00022801"/>
    </source>
</evidence>
<evidence type="ECO:0000313" key="13">
    <source>
        <dbReference type="Proteomes" id="UP000051515"/>
    </source>
</evidence>
<dbReference type="Pfam" id="PF08244">
    <property type="entry name" value="Glyco_hydro_32C"/>
    <property type="match status" value="1"/>
</dbReference>
<comment type="similarity">
    <text evidence="2 8">Belongs to the glycosyl hydrolase 32 family.</text>
</comment>
<evidence type="ECO:0000256" key="1">
    <source>
        <dbReference type="ARBA" id="ARBA00004914"/>
    </source>
</evidence>
<protein>
    <recommendedName>
        <fullName evidence="4 8">Sucrose-6-phosphate hydrolase</fullName>
        <ecNumber evidence="3 8">3.2.1.26</ecNumber>
    </recommendedName>
    <alternativeName>
        <fullName evidence="7 9">Invertase</fullName>
    </alternativeName>
</protein>
<dbReference type="InterPro" id="IPR013189">
    <property type="entry name" value="Glyco_hydro_32_C"/>
</dbReference>
<dbReference type="Pfam" id="PF00251">
    <property type="entry name" value="Glyco_hydro_32N"/>
    <property type="match status" value="1"/>
</dbReference>
<evidence type="ECO:0000259" key="11">
    <source>
        <dbReference type="Pfam" id="PF08244"/>
    </source>
</evidence>
<evidence type="ECO:0000256" key="3">
    <source>
        <dbReference type="ARBA" id="ARBA00012758"/>
    </source>
</evidence>
<dbReference type="GO" id="GO:0004564">
    <property type="term" value="F:beta-fructofuranosidase activity"/>
    <property type="evidence" value="ECO:0007669"/>
    <property type="project" value="UniProtKB-EC"/>
</dbReference>